<dbReference type="InterPro" id="IPR006385">
    <property type="entry name" value="HAD_hydro_SerB1"/>
</dbReference>
<reference evidence="4 5" key="1">
    <citation type="submission" date="2024-09" db="EMBL/GenBank/DDBJ databases">
        <authorList>
            <person name="D'Angelo T."/>
        </authorList>
    </citation>
    <scope>NUCLEOTIDE SEQUENCE [LARGE SCALE GENOMIC DNA]</scope>
    <source>
        <strain evidence="4">SAG AM-320-E07</strain>
    </source>
</reference>
<keyword evidence="2 4" id="KW-0378">Hydrolase</keyword>
<dbReference type="SUPFAM" id="SSF56784">
    <property type="entry name" value="HAD-like"/>
    <property type="match status" value="1"/>
</dbReference>
<dbReference type="InterPro" id="IPR050582">
    <property type="entry name" value="HAD-like_SerB"/>
</dbReference>
<evidence type="ECO:0000256" key="1">
    <source>
        <dbReference type="ARBA" id="ARBA00022723"/>
    </source>
</evidence>
<dbReference type="PANTHER" id="PTHR43344">
    <property type="entry name" value="PHOSPHOSERINE PHOSPHATASE"/>
    <property type="match status" value="1"/>
</dbReference>
<dbReference type="InterPro" id="IPR023214">
    <property type="entry name" value="HAD_sf"/>
</dbReference>
<evidence type="ECO:0000256" key="3">
    <source>
        <dbReference type="ARBA" id="ARBA00022842"/>
    </source>
</evidence>
<dbReference type="EMBL" id="JBHPKH010000011">
    <property type="protein sequence ID" value="MFC1572312.1"/>
    <property type="molecule type" value="Genomic_DNA"/>
</dbReference>
<dbReference type="PANTHER" id="PTHR43344:SF13">
    <property type="entry name" value="PHOSPHATASE RV3661-RELATED"/>
    <property type="match status" value="1"/>
</dbReference>
<dbReference type="Gene3D" id="1.20.1440.100">
    <property type="entry name" value="SG protein - dephosphorylation function"/>
    <property type="match status" value="1"/>
</dbReference>
<sequence length="222" mass="24358">MSDEPVAKPTLAVFDIDGTILPGCSAEQIFVRYLRSHGELGLRDAARFALSLLTALPRGWTSATKANKSYLSGKSIDRIERLARECFREEITHKISPVACRKIKEHRTGGCQIVLLSGTLSPLLECFRHHLRVDGAWGVTLQVQGDRYTGNIDGIHPYGSGKVQIVHTSYGPGAYDIENSFAYADHSADLDFLQSFGNPFIVNATGRLAAKARRLGIGLIQF</sequence>
<gene>
    <name evidence="4" type="ORF">ACFL6M_01815</name>
</gene>
<name>A0ABV6YIZ2_UNCEI</name>
<dbReference type="NCBIfam" id="TIGR01490">
    <property type="entry name" value="HAD-SF-IB-hyp1"/>
    <property type="match status" value="1"/>
</dbReference>
<keyword evidence="5" id="KW-1185">Reference proteome</keyword>
<comment type="caution">
    <text evidence="4">The sequence shown here is derived from an EMBL/GenBank/DDBJ whole genome shotgun (WGS) entry which is preliminary data.</text>
</comment>
<dbReference type="InterPro" id="IPR036412">
    <property type="entry name" value="HAD-like_sf"/>
</dbReference>
<protein>
    <submittedName>
        <fullName evidence="4">HAD family hydrolase</fullName>
    </submittedName>
</protein>
<dbReference type="Pfam" id="PF12710">
    <property type="entry name" value="HAD"/>
    <property type="match status" value="1"/>
</dbReference>
<dbReference type="Proteomes" id="UP001593833">
    <property type="component" value="Unassembled WGS sequence"/>
</dbReference>
<dbReference type="GO" id="GO:0016787">
    <property type="term" value="F:hydrolase activity"/>
    <property type="evidence" value="ECO:0007669"/>
    <property type="project" value="UniProtKB-KW"/>
</dbReference>
<evidence type="ECO:0000313" key="4">
    <source>
        <dbReference type="EMBL" id="MFC1572312.1"/>
    </source>
</evidence>
<accession>A0ABV6YIZ2</accession>
<dbReference type="NCBIfam" id="TIGR01488">
    <property type="entry name" value="HAD-SF-IB"/>
    <property type="match status" value="1"/>
</dbReference>
<organism evidence="4 5">
    <name type="scientific">Eiseniibacteriota bacterium</name>
    <dbReference type="NCBI Taxonomy" id="2212470"/>
    <lineage>
        <taxon>Bacteria</taxon>
        <taxon>Candidatus Eiseniibacteriota</taxon>
    </lineage>
</organism>
<proteinExistence type="predicted"/>
<evidence type="ECO:0000256" key="2">
    <source>
        <dbReference type="ARBA" id="ARBA00022801"/>
    </source>
</evidence>
<evidence type="ECO:0000313" key="5">
    <source>
        <dbReference type="Proteomes" id="UP001593833"/>
    </source>
</evidence>
<keyword evidence="3" id="KW-0460">Magnesium</keyword>
<keyword evidence="1" id="KW-0479">Metal-binding</keyword>
<dbReference type="Gene3D" id="3.40.50.1000">
    <property type="entry name" value="HAD superfamily/HAD-like"/>
    <property type="match status" value="1"/>
</dbReference>